<sequence>MFKQNVSLFILFYYAFSNQIMHYSMRNKIVQRENVSEITQLKTPIPFSTPIIKSIIFEIIIR</sequence>
<proteinExistence type="predicted"/>
<evidence type="ECO:0000313" key="2">
    <source>
        <dbReference type="EMBL" id="CAD8161051.1"/>
    </source>
</evidence>
<feature type="chain" id="PRO_5035881173" evidence="1">
    <location>
        <begin position="18"/>
        <end position="62"/>
    </location>
</feature>
<name>A0A8S1U6Q4_PAROT</name>
<evidence type="ECO:0000256" key="1">
    <source>
        <dbReference type="SAM" id="SignalP"/>
    </source>
</evidence>
<protein>
    <submittedName>
        <fullName evidence="2">Uncharacterized protein</fullName>
    </submittedName>
</protein>
<feature type="signal peptide" evidence="1">
    <location>
        <begin position="1"/>
        <end position="17"/>
    </location>
</feature>
<reference evidence="2" key="1">
    <citation type="submission" date="2021-01" db="EMBL/GenBank/DDBJ databases">
        <authorList>
            <consortium name="Genoscope - CEA"/>
            <person name="William W."/>
        </authorList>
    </citation>
    <scope>NUCLEOTIDE SEQUENCE</scope>
</reference>
<keyword evidence="3" id="KW-1185">Reference proteome</keyword>
<comment type="caution">
    <text evidence="2">The sequence shown here is derived from an EMBL/GenBank/DDBJ whole genome shotgun (WGS) entry which is preliminary data.</text>
</comment>
<dbReference type="Proteomes" id="UP000683925">
    <property type="component" value="Unassembled WGS sequence"/>
</dbReference>
<evidence type="ECO:0000313" key="3">
    <source>
        <dbReference type="Proteomes" id="UP000683925"/>
    </source>
</evidence>
<organism evidence="2 3">
    <name type="scientific">Paramecium octaurelia</name>
    <dbReference type="NCBI Taxonomy" id="43137"/>
    <lineage>
        <taxon>Eukaryota</taxon>
        <taxon>Sar</taxon>
        <taxon>Alveolata</taxon>
        <taxon>Ciliophora</taxon>
        <taxon>Intramacronucleata</taxon>
        <taxon>Oligohymenophorea</taxon>
        <taxon>Peniculida</taxon>
        <taxon>Parameciidae</taxon>
        <taxon>Paramecium</taxon>
    </lineage>
</organism>
<keyword evidence="1" id="KW-0732">Signal</keyword>
<accession>A0A8S1U6Q4</accession>
<dbReference type="AlphaFoldDB" id="A0A8S1U6Q4"/>
<dbReference type="EMBL" id="CAJJDP010000039">
    <property type="protein sequence ID" value="CAD8161051.1"/>
    <property type="molecule type" value="Genomic_DNA"/>
</dbReference>
<gene>
    <name evidence="2" type="ORF">POCTA_138.1.T0390169</name>
</gene>